<evidence type="ECO:0000259" key="5">
    <source>
        <dbReference type="PROSITE" id="PS50240"/>
    </source>
</evidence>
<dbReference type="PANTHER" id="PTHR24252">
    <property type="entry name" value="ACROSIN-RELATED"/>
    <property type="match status" value="1"/>
</dbReference>
<evidence type="ECO:0000256" key="4">
    <source>
        <dbReference type="RuleBase" id="RU363034"/>
    </source>
</evidence>
<dbReference type="PRINTS" id="PR00722">
    <property type="entry name" value="CHYMOTRYPSIN"/>
</dbReference>
<protein>
    <recommendedName>
        <fullName evidence="5">Peptidase S1 domain-containing protein</fullName>
    </recommendedName>
</protein>
<dbReference type="InterPro" id="IPR033116">
    <property type="entry name" value="TRYPSIN_SER"/>
</dbReference>
<dbReference type="Pfam" id="PF00089">
    <property type="entry name" value="Trypsin"/>
    <property type="match status" value="1"/>
</dbReference>
<dbReference type="GO" id="GO:0004252">
    <property type="term" value="F:serine-type endopeptidase activity"/>
    <property type="evidence" value="ECO:0007669"/>
    <property type="project" value="InterPro"/>
</dbReference>
<dbReference type="PROSITE" id="PS00134">
    <property type="entry name" value="TRYPSIN_HIS"/>
    <property type="match status" value="1"/>
</dbReference>
<keyword evidence="1 4" id="KW-0645">Protease</keyword>
<dbReference type="CDD" id="cd00190">
    <property type="entry name" value="Tryp_SPc"/>
    <property type="match status" value="1"/>
</dbReference>
<reference evidence="6" key="1">
    <citation type="submission" date="2023-08" db="EMBL/GenBank/DDBJ databases">
        <authorList>
            <person name="Chen Y."/>
            <person name="Shah S."/>
            <person name="Dougan E. K."/>
            <person name="Thang M."/>
            <person name="Chan C."/>
        </authorList>
    </citation>
    <scope>NUCLEOTIDE SEQUENCE</scope>
</reference>
<evidence type="ECO:0000256" key="1">
    <source>
        <dbReference type="ARBA" id="ARBA00022670"/>
    </source>
</evidence>
<dbReference type="Gene3D" id="2.40.10.10">
    <property type="entry name" value="Trypsin-like serine proteases"/>
    <property type="match status" value="1"/>
</dbReference>
<dbReference type="PANTHER" id="PTHR24252:SF11">
    <property type="entry name" value="ATRIAL NATRIURETIC PEPTIDE-CONVERTING ENZYME ISOFORM X1"/>
    <property type="match status" value="1"/>
</dbReference>
<dbReference type="FunFam" id="2.40.10.10:FF:000003">
    <property type="entry name" value="Transmembrane serine protease 3"/>
    <property type="match status" value="1"/>
</dbReference>
<gene>
    <name evidence="6" type="ORF">EVOR1521_LOCUS24300</name>
</gene>
<keyword evidence="4" id="KW-0378">Hydrolase</keyword>
<feature type="domain" description="Peptidase S1" evidence="5">
    <location>
        <begin position="43"/>
        <end position="281"/>
    </location>
</feature>
<dbReference type="SMART" id="SM00020">
    <property type="entry name" value="Tryp_SPc"/>
    <property type="match status" value="1"/>
</dbReference>
<keyword evidence="7" id="KW-1185">Reference proteome</keyword>
<keyword evidence="3" id="KW-1015">Disulfide bond</keyword>
<dbReference type="EMBL" id="CAUJNA010003398">
    <property type="protein sequence ID" value="CAJ1401088.1"/>
    <property type="molecule type" value="Genomic_DNA"/>
</dbReference>
<evidence type="ECO:0000313" key="6">
    <source>
        <dbReference type="EMBL" id="CAJ1401088.1"/>
    </source>
</evidence>
<dbReference type="InterPro" id="IPR001254">
    <property type="entry name" value="Trypsin_dom"/>
</dbReference>
<dbReference type="SUPFAM" id="SSF50494">
    <property type="entry name" value="Trypsin-like serine proteases"/>
    <property type="match status" value="1"/>
</dbReference>
<evidence type="ECO:0000313" key="7">
    <source>
        <dbReference type="Proteomes" id="UP001178507"/>
    </source>
</evidence>
<organism evidence="6 7">
    <name type="scientific">Effrenium voratum</name>
    <dbReference type="NCBI Taxonomy" id="2562239"/>
    <lineage>
        <taxon>Eukaryota</taxon>
        <taxon>Sar</taxon>
        <taxon>Alveolata</taxon>
        <taxon>Dinophyceae</taxon>
        <taxon>Suessiales</taxon>
        <taxon>Symbiodiniaceae</taxon>
        <taxon>Effrenium</taxon>
    </lineage>
</organism>
<dbReference type="SUPFAM" id="SSF49854">
    <property type="entry name" value="Spermadhesin, CUB domain"/>
    <property type="match status" value="1"/>
</dbReference>
<dbReference type="AlphaFoldDB" id="A0AA36J7K1"/>
<dbReference type="GO" id="GO:0006508">
    <property type="term" value="P:proteolysis"/>
    <property type="evidence" value="ECO:0007669"/>
    <property type="project" value="UniProtKB-KW"/>
</dbReference>
<comment type="caution">
    <text evidence="6">The sequence shown here is derived from an EMBL/GenBank/DDBJ whole genome shotgun (WGS) entry which is preliminary data.</text>
</comment>
<proteinExistence type="predicted"/>
<dbReference type="InterPro" id="IPR001314">
    <property type="entry name" value="Peptidase_S1A"/>
</dbReference>
<evidence type="ECO:0000256" key="2">
    <source>
        <dbReference type="ARBA" id="ARBA00022825"/>
    </source>
</evidence>
<sequence>MLSLLVICLSLASGEPNLRGAEPLPRDLLKCGVPGFRRHGERIMHGKSAEECKWRWQVSLHDSRLNASSHFCGGTLIDPKWVLTAAHCVGSYSRCDQRFMSVAAGEWRHGAARSMERKVKRILTHPKYCSEAPSDFDFALLELEEALPSNECIGVACLPSNADLTETSCSITGWGTVGGGQHPVTLQEASVTTLSSDLCTKRYAEQNTSITSSMMCASGLSESGVTDACYGDSGGPLVCQEGASFVVRGVTSWGFGCASERFPGVYARVTSAMPWIREAMSSKPDVGQVDFHGSMWAVTKGACVMDAQGCITTPNYPSNYSVDTYCAIAVNTSGARPILVEDFSTEPAYDQLLVNCESFSGVKGPEGVTPFTDLWWVSDGRTVGRGWKLCPGI</sequence>
<dbReference type="InterPro" id="IPR009003">
    <property type="entry name" value="Peptidase_S1_PA"/>
</dbReference>
<dbReference type="PROSITE" id="PS50240">
    <property type="entry name" value="TRYPSIN_DOM"/>
    <property type="match status" value="1"/>
</dbReference>
<dbReference type="InterPro" id="IPR043504">
    <property type="entry name" value="Peptidase_S1_PA_chymotrypsin"/>
</dbReference>
<dbReference type="InterPro" id="IPR018114">
    <property type="entry name" value="TRYPSIN_HIS"/>
</dbReference>
<dbReference type="PROSITE" id="PS00135">
    <property type="entry name" value="TRYPSIN_SER"/>
    <property type="match status" value="1"/>
</dbReference>
<name>A0AA36J7K1_9DINO</name>
<dbReference type="Proteomes" id="UP001178507">
    <property type="component" value="Unassembled WGS sequence"/>
</dbReference>
<accession>A0AA36J7K1</accession>
<dbReference type="InterPro" id="IPR035914">
    <property type="entry name" value="Sperma_CUB_dom_sf"/>
</dbReference>
<keyword evidence="2 4" id="KW-0720">Serine protease</keyword>
<evidence type="ECO:0000256" key="3">
    <source>
        <dbReference type="ARBA" id="ARBA00023157"/>
    </source>
</evidence>